<proteinExistence type="predicted"/>
<dbReference type="Proteomes" id="UP001165124">
    <property type="component" value="Unassembled WGS sequence"/>
</dbReference>
<dbReference type="PANTHER" id="PTHR33164:SF5">
    <property type="entry name" value="ORGANIC HYDROPEROXIDE RESISTANCE TRANSCRIPTIONAL REGULATOR"/>
    <property type="match status" value="1"/>
</dbReference>
<dbReference type="InterPro" id="IPR011991">
    <property type="entry name" value="ArsR-like_HTH"/>
</dbReference>
<dbReference type="PANTHER" id="PTHR33164">
    <property type="entry name" value="TRANSCRIPTIONAL REGULATOR, MARR FAMILY"/>
    <property type="match status" value="1"/>
</dbReference>
<dbReference type="InterPro" id="IPR036390">
    <property type="entry name" value="WH_DNA-bd_sf"/>
</dbReference>
<dbReference type="GO" id="GO:0003700">
    <property type="term" value="F:DNA-binding transcription factor activity"/>
    <property type="evidence" value="ECO:0007669"/>
    <property type="project" value="InterPro"/>
</dbReference>
<comment type="caution">
    <text evidence="3">The sequence shown here is derived from an EMBL/GenBank/DDBJ whole genome shotgun (WGS) entry which is preliminary data.</text>
</comment>
<accession>A0A9W6UXT7</accession>
<organism evidence="3 4">
    <name type="scientific">Actinomadura rubrobrunea</name>
    <dbReference type="NCBI Taxonomy" id="115335"/>
    <lineage>
        <taxon>Bacteria</taxon>
        <taxon>Bacillati</taxon>
        <taxon>Actinomycetota</taxon>
        <taxon>Actinomycetes</taxon>
        <taxon>Streptosporangiales</taxon>
        <taxon>Thermomonosporaceae</taxon>
        <taxon>Actinomadura</taxon>
    </lineage>
</organism>
<reference evidence="3" key="1">
    <citation type="submission" date="2023-02" db="EMBL/GenBank/DDBJ databases">
        <title>Actinomadura rubrobrunea NBRC 14622.</title>
        <authorList>
            <person name="Ichikawa N."/>
            <person name="Sato H."/>
            <person name="Tonouchi N."/>
        </authorList>
    </citation>
    <scope>NUCLEOTIDE SEQUENCE</scope>
    <source>
        <strain evidence="3">NBRC 14622</strain>
    </source>
</reference>
<feature type="domain" description="HTH marR-type" evidence="2">
    <location>
        <begin position="12"/>
        <end position="142"/>
    </location>
</feature>
<dbReference type="SMART" id="SM00347">
    <property type="entry name" value="HTH_MARR"/>
    <property type="match status" value="1"/>
</dbReference>
<dbReference type="Pfam" id="PF01047">
    <property type="entry name" value="MarR"/>
    <property type="match status" value="1"/>
</dbReference>
<dbReference type="Gene3D" id="1.10.10.10">
    <property type="entry name" value="Winged helix-like DNA-binding domain superfamily/Winged helix DNA-binding domain"/>
    <property type="match status" value="1"/>
</dbReference>
<protein>
    <submittedName>
        <fullName evidence="3">MarR family transcriptional regulator</fullName>
    </submittedName>
</protein>
<dbReference type="EMBL" id="BSRZ01000037">
    <property type="protein sequence ID" value="GLW67699.1"/>
    <property type="molecule type" value="Genomic_DNA"/>
</dbReference>
<evidence type="ECO:0000256" key="1">
    <source>
        <dbReference type="ARBA" id="ARBA00004496"/>
    </source>
</evidence>
<name>A0A9W6UXT7_9ACTN</name>
<dbReference type="CDD" id="cd00090">
    <property type="entry name" value="HTH_ARSR"/>
    <property type="match status" value="1"/>
</dbReference>
<keyword evidence="4" id="KW-1185">Reference proteome</keyword>
<evidence type="ECO:0000313" key="3">
    <source>
        <dbReference type="EMBL" id="GLW67699.1"/>
    </source>
</evidence>
<dbReference type="GO" id="GO:0005737">
    <property type="term" value="C:cytoplasm"/>
    <property type="evidence" value="ECO:0007669"/>
    <property type="project" value="UniProtKB-SubCell"/>
</dbReference>
<dbReference type="RefSeq" id="WP_067918803.1">
    <property type="nucleotide sequence ID" value="NZ_BSRZ01000037.1"/>
</dbReference>
<dbReference type="InterPro" id="IPR036388">
    <property type="entry name" value="WH-like_DNA-bd_sf"/>
</dbReference>
<dbReference type="GO" id="GO:0006950">
    <property type="term" value="P:response to stress"/>
    <property type="evidence" value="ECO:0007669"/>
    <property type="project" value="TreeGrafter"/>
</dbReference>
<sequence>MTATADAEIPIEDYLCLALWKASRSVTSLYRDLLDELKLTYPQYLVMRLLWQKGPQPVKEIASVLQLDYGTLSPLLKRLEAAGLVTRSRRRDDERSVEIGLTDAGRALRAKADDVPTRLTCAMGLDTQTSAQLLQMLTRLTETICASPEPGDRKEPLAKK</sequence>
<gene>
    <name evidence="3" type="ORF">Arub01_59420</name>
</gene>
<dbReference type="PRINTS" id="PR00598">
    <property type="entry name" value="HTHMARR"/>
</dbReference>
<evidence type="ECO:0000259" key="2">
    <source>
        <dbReference type="PROSITE" id="PS50995"/>
    </source>
</evidence>
<dbReference type="SUPFAM" id="SSF46785">
    <property type="entry name" value="Winged helix' DNA-binding domain"/>
    <property type="match status" value="1"/>
</dbReference>
<comment type="subcellular location">
    <subcellularLocation>
        <location evidence="1">Cytoplasm</location>
    </subcellularLocation>
</comment>
<dbReference type="InterPro" id="IPR039422">
    <property type="entry name" value="MarR/SlyA-like"/>
</dbReference>
<dbReference type="InterPro" id="IPR000835">
    <property type="entry name" value="HTH_MarR-typ"/>
</dbReference>
<dbReference type="AlphaFoldDB" id="A0A9W6UXT7"/>
<evidence type="ECO:0000313" key="4">
    <source>
        <dbReference type="Proteomes" id="UP001165124"/>
    </source>
</evidence>
<dbReference type="PROSITE" id="PS50995">
    <property type="entry name" value="HTH_MARR_2"/>
    <property type="match status" value="1"/>
</dbReference>